<name>A0A7W5GZJ0_9GAMM</name>
<dbReference type="SUPFAM" id="SSF55785">
    <property type="entry name" value="PYP-like sensor domain (PAS domain)"/>
    <property type="match status" value="1"/>
</dbReference>
<dbReference type="NCBIfam" id="TIGR00229">
    <property type="entry name" value="sensory_box"/>
    <property type="match status" value="1"/>
</dbReference>
<reference evidence="5 6" key="1">
    <citation type="submission" date="2020-08" db="EMBL/GenBank/DDBJ databases">
        <title>Genomic Encyclopedia of Type Strains, Phase III (KMG-III): the genomes of soil and plant-associated and newly described type strains.</title>
        <authorList>
            <person name="Whitman W."/>
        </authorList>
    </citation>
    <scope>NUCLEOTIDE SEQUENCE [LARGE SCALE GENOMIC DNA]</scope>
    <source>
        <strain evidence="5 6">CECT 7341</strain>
    </source>
</reference>
<dbReference type="InterPro" id="IPR013656">
    <property type="entry name" value="PAS_4"/>
</dbReference>
<sequence>MPLSGFPPCGRFNFLLLCAWLITGLAQADQPLRVGIYHNPPKLMLDENLAPDGILGEMLQAIAAQEDWDLEVVECQWRDCLEGLYQGELDLLPDVAWSEDRATRLSFHREPALRSWSRVYQADGKGLEATVDLDGQRVAVLDGSIQERYLQQLANGFDIAIDLQGFGTQSAAFDAVSRGLADAVIVNRHYGDWRLPEPGVSATPIMFQPVRLFFAALPGQQVEVLERIDARLNAWKSDPDSAYFAILERWGLRQQEGIRVPHAFWWGLAGLGSVLVLALGGNLLLHRRVTERTRDLASSEQRLASILDSVEAFIFIKTPELRYAYVNQRICDLLGHPAEAIIGQGDEALFDTETAARLRADDRRVFDEGQTILDVLPSLSFLGSCRLWRKGRGFLRRSGAA</sequence>
<dbReference type="RefSeq" id="WP_183314146.1">
    <property type="nucleotide sequence ID" value="NZ_JACHXQ010000005.1"/>
</dbReference>
<keyword evidence="2" id="KW-0732">Signal</keyword>
<gene>
    <name evidence="5" type="ORF">FHR95_001797</name>
</gene>
<accession>A0A7W5GZJ0</accession>
<organism evidence="5 6">
    <name type="scientific">Halomonas fontilapidosi</name>
    <dbReference type="NCBI Taxonomy" id="616675"/>
    <lineage>
        <taxon>Bacteria</taxon>
        <taxon>Pseudomonadati</taxon>
        <taxon>Pseudomonadota</taxon>
        <taxon>Gammaproteobacteria</taxon>
        <taxon>Oceanospirillales</taxon>
        <taxon>Halomonadaceae</taxon>
        <taxon>Halomonas</taxon>
    </lineage>
</organism>
<evidence type="ECO:0000256" key="1">
    <source>
        <dbReference type="ARBA" id="ARBA00010333"/>
    </source>
</evidence>
<dbReference type="InterPro" id="IPR001638">
    <property type="entry name" value="Solute-binding_3/MltF_N"/>
</dbReference>
<keyword evidence="3" id="KW-1133">Transmembrane helix</keyword>
<dbReference type="EMBL" id="JACHXQ010000005">
    <property type="protein sequence ID" value="MBB3184236.1"/>
    <property type="molecule type" value="Genomic_DNA"/>
</dbReference>
<dbReference type="Gene3D" id="3.40.190.10">
    <property type="entry name" value="Periplasmic binding protein-like II"/>
    <property type="match status" value="2"/>
</dbReference>
<dbReference type="InterPro" id="IPR035965">
    <property type="entry name" value="PAS-like_dom_sf"/>
</dbReference>
<dbReference type="Gene3D" id="3.30.450.20">
    <property type="entry name" value="PAS domain"/>
    <property type="match status" value="1"/>
</dbReference>
<protein>
    <submittedName>
        <fullName evidence="5">ABC-type amino acid transport substrate-binding protein</fullName>
    </submittedName>
</protein>
<dbReference type="SUPFAM" id="SSF53850">
    <property type="entry name" value="Periplasmic binding protein-like II"/>
    <property type="match status" value="1"/>
</dbReference>
<evidence type="ECO:0000313" key="6">
    <source>
        <dbReference type="Proteomes" id="UP000563050"/>
    </source>
</evidence>
<comment type="caution">
    <text evidence="5">The sequence shown here is derived from an EMBL/GenBank/DDBJ whole genome shotgun (WGS) entry which is preliminary data.</text>
</comment>
<dbReference type="Pfam" id="PF00497">
    <property type="entry name" value="SBP_bac_3"/>
    <property type="match status" value="1"/>
</dbReference>
<evidence type="ECO:0000256" key="3">
    <source>
        <dbReference type="SAM" id="Phobius"/>
    </source>
</evidence>
<dbReference type="SMART" id="SM00062">
    <property type="entry name" value="PBPb"/>
    <property type="match status" value="1"/>
</dbReference>
<evidence type="ECO:0000259" key="4">
    <source>
        <dbReference type="PROSITE" id="PS50112"/>
    </source>
</evidence>
<dbReference type="Proteomes" id="UP000563050">
    <property type="component" value="Unassembled WGS sequence"/>
</dbReference>
<keyword evidence="3" id="KW-0472">Membrane</keyword>
<feature type="transmembrane region" description="Helical" evidence="3">
    <location>
        <begin position="263"/>
        <end position="285"/>
    </location>
</feature>
<dbReference type="SMART" id="SM00091">
    <property type="entry name" value="PAS"/>
    <property type="match status" value="1"/>
</dbReference>
<dbReference type="AlphaFoldDB" id="A0A7W5GZJ0"/>
<dbReference type="PROSITE" id="PS50112">
    <property type="entry name" value="PAS"/>
    <property type="match status" value="1"/>
</dbReference>
<comment type="similarity">
    <text evidence="1">Belongs to the bacterial solute-binding protein 3 family.</text>
</comment>
<dbReference type="InterPro" id="IPR000014">
    <property type="entry name" value="PAS"/>
</dbReference>
<proteinExistence type="inferred from homology"/>
<keyword evidence="3" id="KW-0812">Transmembrane</keyword>
<evidence type="ECO:0000256" key="2">
    <source>
        <dbReference type="ARBA" id="ARBA00022729"/>
    </source>
</evidence>
<keyword evidence="6" id="KW-1185">Reference proteome</keyword>
<feature type="domain" description="PAS" evidence="4">
    <location>
        <begin position="299"/>
        <end position="369"/>
    </location>
</feature>
<dbReference type="PANTHER" id="PTHR35936">
    <property type="entry name" value="MEMBRANE-BOUND LYTIC MUREIN TRANSGLYCOSYLASE F"/>
    <property type="match status" value="1"/>
</dbReference>
<evidence type="ECO:0000313" key="5">
    <source>
        <dbReference type="EMBL" id="MBB3184236.1"/>
    </source>
</evidence>
<dbReference type="Pfam" id="PF08448">
    <property type="entry name" value="PAS_4"/>
    <property type="match status" value="1"/>
</dbReference>